<dbReference type="Gene3D" id="3.30.559.10">
    <property type="entry name" value="Chloramphenicol acetyltransferase-like domain"/>
    <property type="match status" value="1"/>
</dbReference>
<dbReference type="Gene3D" id="3.30.360.10">
    <property type="entry name" value="Dihydrodipicolinate Reductase, domain 2"/>
    <property type="match status" value="1"/>
</dbReference>
<dbReference type="RefSeq" id="WP_381217860.1">
    <property type="nucleotide sequence ID" value="NZ_JBHSPC010000093.1"/>
</dbReference>
<comment type="caution">
    <text evidence="5">The sequence shown here is derived from an EMBL/GenBank/DDBJ whole genome shotgun (WGS) entry which is preliminary data.</text>
</comment>
<evidence type="ECO:0000313" key="5">
    <source>
        <dbReference type="EMBL" id="MFC5673681.1"/>
    </source>
</evidence>
<feature type="compositionally biased region" description="Basic and acidic residues" evidence="2">
    <location>
        <begin position="300"/>
        <end position="321"/>
    </location>
</feature>
<feature type="region of interest" description="Disordered" evidence="2">
    <location>
        <begin position="280"/>
        <end position="321"/>
    </location>
</feature>
<organism evidence="5 6">
    <name type="scientific">Streptomyces incanus</name>
    <dbReference type="NCBI Taxonomy" id="887453"/>
    <lineage>
        <taxon>Bacteria</taxon>
        <taxon>Bacillati</taxon>
        <taxon>Actinomycetota</taxon>
        <taxon>Actinomycetes</taxon>
        <taxon>Kitasatosporales</taxon>
        <taxon>Streptomycetaceae</taxon>
        <taxon>Streptomyces</taxon>
    </lineage>
</organism>
<evidence type="ECO:0000256" key="1">
    <source>
        <dbReference type="ARBA" id="ARBA00023002"/>
    </source>
</evidence>
<dbReference type="EMBL" id="JBHSPC010000093">
    <property type="protein sequence ID" value="MFC5673681.1"/>
    <property type="molecule type" value="Genomic_DNA"/>
</dbReference>
<gene>
    <name evidence="5" type="ORF">ACFP2V_27405</name>
</gene>
<keyword evidence="1" id="KW-0560">Oxidoreductase</keyword>
<sequence>MNQTPDGLQVVSCASCTTNCITPVVEVLDHRIGIERAIMSTVHAYTSTQQLVDGPSRDVRRGRAAGVNMVPASTGAAQAAPRAPPALAGRFDGVAIRVPVPVGPIPDIVAVTTRSTTAEEVNDIFRQEADTDRHRDVLAVSEQPLVSTDIIGDPRASVIDAAMTRVVDGTLVKIMSWYDNEWASPTRWSAKPCPSWASASPREHLHHPTWRGAAPHSRREDEPVVRDGELTVDTVMALTLSIDHRALDGPIGAVFLTDLKALLEQPMHIVVQEDGGDLALQPDQAAQLPLGSTHSNSARSPDRRDAPARDPDPNKRRQHHE</sequence>
<protein>
    <submittedName>
        <fullName evidence="5">2-oxo acid dehydrogenase subunit E2</fullName>
    </submittedName>
</protein>
<evidence type="ECO:0000256" key="2">
    <source>
        <dbReference type="SAM" id="MobiDB-lite"/>
    </source>
</evidence>
<dbReference type="InterPro" id="IPR001078">
    <property type="entry name" value="2-oxoacid_DH_actylTfrase"/>
</dbReference>
<dbReference type="CDD" id="cd18126">
    <property type="entry name" value="GAPDH_I_C"/>
    <property type="match status" value="1"/>
</dbReference>
<evidence type="ECO:0000259" key="4">
    <source>
        <dbReference type="Pfam" id="PF02800"/>
    </source>
</evidence>
<dbReference type="SUPFAM" id="SSF52777">
    <property type="entry name" value="CoA-dependent acyltransferases"/>
    <property type="match status" value="1"/>
</dbReference>
<accession>A0ABW0XZ05</accession>
<dbReference type="PRINTS" id="PR00078">
    <property type="entry name" value="G3PDHDRGNASE"/>
</dbReference>
<name>A0ABW0XZ05_9ACTN</name>
<dbReference type="InterPro" id="IPR020830">
    <property type="entry name" value="GlycerAld_3-P_DH_AS"/>
</dbReference>
<feature type="region of interest" description="Disordered" evidence="2">
    <location>
        <begin position="195"/>
        <end position="225"/>
    </location>
</feature>
<dbReference type="InterPro" id="IPR020831">
    <property type="entry name" value="GlycerAld/Erythrose_P_DH"/>
</dbReference>
<feature type="domain" description="2-oxoacid dehydrogenase acyltransferase catalytic" evidence="3">
    <location>
        <begin position="219"/>
        <end position="270"/>
    </location>
</feature>
<dbReference type="Proteomes" id="UP001596183">
    <property type="component" value="Unassembled WGS sequence"/>
</dbReference>
<dbReference type="SUPFAM" id="SSF55347">
    <property type="entry name" value="Glyceraldehyde-3-phosphate dehydrogenase-like, C-terminal domain"/>
    <property type="match status" value="1"/>
</dbReference>
<dbReference type="InterPro" id="IPR020829">
    <property type="entry name" value="GlycerAld_3-P_DH_cat"/>
</dbReference>
<evidence type="ECO:0000313" key="6">
    <source>
        <dbReference type="Proteomes" id="UP001596183"/>
    </source>
</evidence>
<proteinExistence type="predicted"/>
<evidence type="ECO:0000259" key="3">
    <source>
        <dbReference type="Pfam" id="PF00198"/>
    </source>
</evidence>
<dbReference type="Pfam" id="PF02800">
    <property type="entry name" value="Gp_dh_C"/>
    <property type="match status" value="1"/>
</dbReference>
<dbReference type="PROSITE" id="PS00071">
    <property type="entry name" value="GAPDH"/>
    <property type="match status" value="1"/>
</dbReference>
<dbReference type="InterPro" id="IPR023213">
    <property type="entry name" value="CAT-like_dom_sf"/>
</dbReference>
<dbReference type="Pfam" id="PF00198">
    <property type="entry name" value="2-oxoacid_dh"/>
    <property type="match status" value="1"/>
</dbReference>
<feature type="domain" description="Glyceraldehyde 3-phosphate dehydrogenase catalytic" evidence="4">
    <location>
        <begin position="21"/>
        <end position="178"/>
    </location>
</feature>
<dbReference type="PANTHER" id="PTHR43148">
    <property type="entry name" value="GLYCERALDEHYDE-3-PHOSPHATE DEHYDROGENASE 2"/>
    <property type="match status" value="1"/>
</dbReference>
<keyword evidence="6" id="KW-1185">Reference proteome</keyword>
<reference evidence="6" key="1">
    <citation type="journal article" date="2019" name="Int. J. Syst. Evol. Microbiol.">
        <title>The Global Catalogue of Microorganisms (GCM) 10K type strain sequencing project: providing services to taxonomists for standard genome sequencing and annotation.</title>
        <authorList>
            <consortium name="The Broad Institute Genomics Platform"/>
            <consortium name="The Broad Institute Genome Sequencing Center for Infectious Disease"/>
            <person name="Wu L."/>
            <person name="Ma J."/>
        </authorList>
    </citation>
    <scope>NUCLEOTIDE SEQUENCE [LARGE SCALE GENOMIC DNA]</scope>
    <source>
        <strain evidence="6">JCM 13852</strain>
    </source>
</reference>